<evidence type="ECO:0000256" key="1">
    <source>
        <dbReference type="ARBA" id="ARBA00010759"/>
    </source>
</evidence>
<evidence type="ECO:0000313" key="3">
    <source>
        <dbReference type="EMBL" id="PKR88018.1"/>
    </source>
</evidence>
<proteinExistence type="inferred from homology"/>
<dbReference type="Proteomes" id="UP000233491">
    <property type="component" value="Unassembled WGS sequence"/>
</dbReference>
<gene>
    <name evidence="3" type="ORF">CXZ10_16275</name>
</gene>
<comment type="caution">
    <text evidence="2">Lacks conserved residue(s) required for the propagation of feature annotation.</text>
</comment>
<accession>A0A1I4RVM5</accession>
<dbReference type="EMBL" id="PJNW01000014">
    <property type="protein sequence ID" value="PKR88018.1"/>
    <property type="molecule type" value="Genomic_DNA"/>
</dbReference>
<reference evidence="3 4" key="1">
    <citation type="submission" date="2017-12" db="EMBL/GenBank/DDBJ databases">
        <title>Anaerobic carbon monoxide metabolism by Pleomorphomonas carboxyditropha sp. nov., a new mesophilic hydrogenogenic carboxidotroph.</title>
        <authorList>
            <person name="Esquivel-Elizondo S."/>
            <person name="Krajmalnik-Brown R."/>
        </authorList>
    </citation>
    <scope>NUCLEOTIDE SEQUENCE [LARGE SCALE GENOMIC DNA]</scope>
    <source>
        <strain evidence="3 4">R5-392</strain>
    </source>
</reference>
<dbReference type="GO" id="GO:0042586">
    <property type="term" value="F:peptide deformylase activity"/>
    <property type="evidence" value="ECO:0007669"/>
    <property type="project" value="InterPro"/>
</dbReference>
<dbReference type="InterPro" id="IPR023635">
    <property type="entry name" value="Peptide_deformylase"/>
</dbReference>
<organism evidence="3 4">
    <name type="scientific">Pleomorphomonas diazotrophica</name>
    <dbReference type="NCBI Taxonomy" id="1166257"/>
    <lineage>
        <taxon>Bacteria</taxon>
        <taxon>Pseudomonadati</taxon>
        <taxon>Pseudomonadota</taxon>
        <taxon>Alphaproteobacteria</taxon>
        <taxon>Hyphomicrobiales</taxon>
        <taxon>Pleomorphomonadaceae</taxon>
        <taxon>Pleomorphomonas</taxon>
    </lineage>
</organism>
<evidence type="ECO:0000256" key="2">
    <source>
        <dbReference type="HAMAP-Rule" id="MF_00163"/>
    </source>
</evidence>
<dbReference type="Gene3D" id="3.90.45.10">
    <property type="entry name" value="Peptide deformylase"/>
    <property type="match status" value="1"/>
</dbReference>
<comment type="similarity">
    <text evidence="1 2">Belongs to the polypeptide deformylase family.</text>
</comment>
<comment type="caution">
    <text evidence="3">The sequence shown here is derived from an EMBL/GenBank/DDBJ whole genome shotgun (WGS) entry which is preliminary data.</text>
</comment>
<dbReference type="PRINTS" id="PR01576">
    <property type="entry name" value="PDEFORMYLASE"/>
</dbReference>
<dbReference type="AlphaFoldDB" id="A0A1I4RVM5"/>
<keyword evidence="4" id="KW-1185">Reference proteome</keyword>
<dbReference type="NCBIfam" id="TIGR00079">
    <property type="entry name" value="pept_deformyl"/>
    <property type="match status" value="1"/>
</dbReference>
<dbReference type="SUPFAM" id="SSF56420">
    <property type="entry name" value="Peptide deformylase"/>
    <property type="match status" value="1"/>
</dbReference>
<dbReference type="Pfam" id="PF01327">
    <property type="entry name" value="Pep_deformylase"/>
    <property type="match status" value="1"/>
</dbReference>
<dbReference type="CDD" id="cd00487">
    <property type="entry name" value="Pep_deformylase"/>
    <property type="match status" value="1"/>
</dbReference>
<dbReference type="NCBIfam" id="NF009484">
    <property type="entry name" value="PRK12846.1-5"/>
    <property type="match status" value="1"/>
</dbReference>
<evidence type="ECO:0000313" key="4">
    <source>
        <dbReference type="Proteomes" id="UP000233491"/>
    </source>
</evidence>
<dbReference type="InterPro" id="IPR036821">
    <property type="entry name" value="Peptide_deformylase_sf"/>
</dbReference>
<dbReference type="RefSeq" id="WP_101290421.1">
    <property type="nucleotide sequence ID" value="NZ_FOUQ01000002.1"/>
</dbReference>
<dbReference type="OrthoDB" id="9804313at2"/>
<name>A0A1I4RVM5_9HYPH</name>
<dbReference type="HAMAP" id="MF_00163">
    <property type="entry name" value="Pep_deformylase"/>
    <property type="match status" value="1"/>
</dbReference>
<dbReference type="PANTHER" id="PTHR10458:SF22">
    <property type="entry name" value="PEPTIDE DEFORMYLASE"/>
    <property type="match status" value="1"/>
</dbReference>
<sequence>MKPPSLLAYPDPRLRMVAEPVMDFDDGLAALAAALVAAVEGAPAIGLAAPHLGVLRRVVAARSSTDASIRVYVNPKVEWVSAETMVNEEGSVSMPGVSAEVERPRMVRVAYFNLDGLEGAEEAEGFHAAVLQHEIDQLDGIFWIDRLSRLKRERLIKRYQKLAGRSVSSAILSP</sequence>
<dbReference type="PIRSF" id="PIRSF004749">
    <property type="entry name" value="Pep_def"/>
    <property type="match status" value="1"/>
</dbReference>
<feature type="active site" evidence="2">
    <location>
        <position position="134"/>
    </location>
</feature>
<protein>
    <recommendedName>
        <fullName evidence="2">Peptide deformylase-like</fullName>
    </recommendedName>
    <alternativeName>
        <fullName evidence="2">Polypeptide deformylase-like</fullName>
    </alternativeName>
</protein>
<dbReference type="PANTHER" id="PTHR10458">
    <property type="entry name" value="PEPTIDE DEFORMYLASE"/>
    <property type="match status" value="1"/>
</dbReference>